<sequence length="81" mass="9218">MIAKRSQLPLTLTLSVKGRSVITIVEEVLASSVELHDDHRPSMQEIDTGYEATLRIADFDLRLEIEDSVFEEPNCDNRFGR</sequence>
<organism evidence="1 2">
    <name type="scientific">Brevibacterium antiquum</name>
    <dbReference type="NCBI Taxonomy" id="234835"/>
    <lineage>
        <taxon>Bacteria</taxon>
        <taxon>Bacillati</taxon>
        <taxon>Actinomycetota</taxon>
        <taxon>Actinomycetes</taxon>
        <taxon>Micrococcales</taxon>
        <taxon>Brevibacteriaceae</taxon>
        <taxon>Brevibacterium</taxon>
    </lineage>
</organism>
<proteinExistence type="predicted"/>
<protein>
    <submittedName>
        <fullName evidence="1">Uncharacterized protein</fullName>
    </submittedName>
</protein>
<evidence type="ECO:0000313" key="1">
    <source>
        <dbReference type="EMBL" id="SMX71220.1"/>
    </source>
</evidence>
<name>A0A2H1I7W1_9MICO</name>
<dbReference type="RefSeq" id="WP_101619642.1">
    <property type="nucleotide sequence ID" value="NZ_FXZE01000002.1"/>
</dbReference>
<keyword evidence="2" id="KW-1185">Reference proteome</keyword>
<dbReference type="AlphaFoldDB" id="A0A2H1I7W1"/>
<dbReference type="EMBL" id="FXZE01000002">
    <property type="protein sequence ID" value="SMX71220.1"/>
    <property type="molecule type" value="Genomic_DNA"/>
</dbReference>
<evidence type="ECO:0000313" key="2">
    <source>
        <dbReference type="Proteomes" id="UP000234342"/>
    </source>
</evidence>
<reference evidence="2" key="1">
    <citation type="submission" date="2017-03" db="EMBL/GenBank/DDBJ databases">
        <authorList>
            <person name="Monnet C."/>
        </authorList>
    </citation>
    <scope>NUCLEOTIDE SEQUENCE [LARGE SCALE GENOMIC DNA]</scope>
    <source>
        <strain evidence="2">P10</strain>
    </source>
</reference>
<gene>
    <name evidence="1" type="ORF">BANT10_00669</name>
</gene>
<accession>A0A2H1I7W1</accession>
<dbReference type="Proteomes" id="UP000234342">
    <property type="component" value="Unassembled WGS sequence"/>
</dbReference>